<gene>
    <name evidence="1" type="ORF">BJX66DRAFT_316120</name>
</gene>
<protein>
    <submittedName>
        <fullName evidence="1">Uncharacterized protein</fullName>
    </submittedName>
</protein>
<name>A0ABR4FNH5_9EURO</name>
<accession>A0ABR4FNH5</accession>
<evidence type="ECO:0000313" key="1">
    <source>
        <dbReference type="EMBL" id="KAL2784823.1"/>
    </source>
</evidence>
<keyword evidence="2" id="KW-1185">Reference proteome</keyword>
<sequence>MQAPWPYLNLQSDFAQECRRRPNTERNSPRAHMGIVASPDTVMNQASTTII</sequence>
<comment type="caution">
    <text evidence="1">The sequence shown here is derived from an EMBL/GenBank/DDBJ whole genome shotgun (WGS) entry which is preliminary data.</text>
</comment>
<organism evidence="1 2">
    <name type="scientific">Aspergillus keveii</name>
    <dbReference type="NCBI Taxonomy" id="714993"/>
    <lineage>
        <taxon>Eukaryota</taxon>
        <taxon>Fungi</taxon>
        <taxon>Dikarya</taxon>
        <taxon>Ascomycota</taxon>
        <taxon>Pezizomycotina</taxon>
        <taxon>Eurotiomycetes</taxon>
        <taxon>Eurotiomycetidae</taxon>
        <taxon>Eurotiales</taxon>
        <taxon>Aspergillaceae</taxon>
        <taxon>Aspergillus</taxon>
        <taxon>Aspergillus subgen. Nidulantes</taxon>
    </lineage>
</organism>
<proteinExistence type="predicted"/>
<dbReference type="EMBL" id="JBFTWV010000165">
    <property type="protein sequence ID" value="KAL2784823.1"/>
    <property type="molecule type" value="Genomic_DNA"/>
</dbReference>
<dbReference type="Proteomes" id="UP001610563">
    <property type="component" value="Unassembled WGS sequence"/>
</dbReference>
<evidence type="ECO:0000313" key="2">
    <source>
        <dbReference type="Proteomes" id="UP001610563"/>
    </source>
</evidence>
<reference evidence="1 2" key="1">
    <citation type="submission" date="2024-07" db="EMBL/GenBank/DDBJ databases">
        <title>Section-level genome sequencing and comparative genomics of Aspergillus sections Usti and Cavernicolus.</title>
        <authorList>
            <consortium name="Lawrence Berkeley National Laboratory"/>
            <person name="Nybo J.L."/>
            <person name="Vesth T.C."/>
            <person name="Theobald S."/>
            <person name="Frisvad J.C."/>
            <person name="Larsen T.O."/>
            <person name="Kjaerboelling I."/>
            <person name="Rothschild-Mancinelli K."/>
            <person name="Lyhne E.K."/>
            <person name="Kogle M.E."/>
            <person name="Barry K."/>
            <person name="Clum A."/>
            <person name="Na H."/>
            <person name="Ledsgaard L."/>
            <person name="Lin J."/>
            <person name="Lipzen A."/>
            <person name="Kuo A."/>
            <person name="Riley R."/>
            <person name="Mondo S."/>
            <person name="Labutti K."/>
            <person name="Haridas S."/>
            <person name="Pangalinan J."/>
            <person name="Salamov A.A."/>
            <person name="Simmons B.A."/>
            <person name="Magnuson J.K."/>
            <person name="Chen J."/>
            <person name="Drula E."/>
            <person name="Henrissat B."/>
            <person name="Wiebenga A."/>
            <person name="Lubbers R.J."/>
            <person name="Gomes A.C."/>
            <person name="Makela M.R."/>
            <person name="Stajich J."/>
            <person name="Grigoriev I.V."/>
            <person name="Mortensen U.H."/>
            <person name="De Vries R.P."/>
            <person name="Baker S.E."/>
            <person name="Andersen M.R."/>
        </authorList>
    </citation>
    <scope>NUCLEOTIDE SEQUENCE [LARGE SCALE GENOMIC DNA]</scope>
    <source>
        <strain evidence="1 2">CBS 209.92</strain>
    </source>
</reference>